<sequence>MQTVTRYARPALVPGATLLVVLVGWQAVTASGLFRPDQFPTMTDTFSALGAALGTAELWGAVGATLQGWAVGLVVAAVLAIVVGAALGANDLALRSAASVIEIFKAIPAIAILPLVILVLGSTLGMKVFLIAFGAFWPLVVQVIYGVRAMDPTVSDTARALGVRGLRRFVAVTLPSASPYVATGLRIASASALILAVVAELVGGAEGIGRRILFARNAGVSAYPTMYAYILVAGALGILLTGAFFLLERKGMHWHESQRGVGTGGLKAR</sequence>
<evidence type="ECO:0000256" key="4">
    <source>
        <dbReference type="ARBA" id="ARBA00022692"/>
    </source>
</evidence>
<dbReference type="InterPro" id="IPR000515">
    <property type="entry name" value="MetI-like"/>
</dbReference>
<name>A0ABN1NGB7_9PSEU</name>
<keyword evidence="10" id="KW-1185">Reference proteome</keyword>
<keyword evidence="2 7" id="KW-0813">Transport</keyword>
<dbReference type="PANTHER" id="PTHR30151:SF38">
    <property type="entry name" value="ALIPHATIC SULFONATES TRANSPORT PERMEASE PROTEIN SSUC-RELATED"/>
    <property type="match status" value="1"/>
</dbReference>
<comment type="similarity">
    <text evidence="7">Belongs to the binding-protein-dependent transport system permease family.</text>
</comment>
<feature type="transmembrane region" description="Helical" evidence="7">
    <location>
        <begin position="226"/>
        <end position="247"/>
    </location>
</feature>
<comment type="subcellular location">
    <subcellularLocation>
        <location evidence="1 7">Cell membrane</location>
        <topology evidence="1 7">Multi-pass membrane protein</topology>
    </subcellularLocation>
</comment>
<proteinExistence type="inferred from homology"/>
<dbReference type="RefSeq" id="WP_343946587.1">
    <property type="nucleotide sequence ID" value="NZ_BAAAHP010000296.1"/>
</dbReference>
<organism evidence="9 10">
    <name type="scientific">Pseudonocardia zijingensis</name>
    <dbReference type="NCBI Taxonomy" id="153376"/>
    <lineage>
        <taxon>Bacteria</taxon>
        <taxon>Bacillati</taxon>
        <taxon>Actinomycetota</taxon>
        <taxon>Actinomycetes</taxon>
        <taxon>Pseudonocardiales</taxon>
        <taxon>Pseudonocardiaceae</taxon>
        <taxon>Pseudonocardia</taxon>
    </lineage>
</organism>
<keyword evidence="5 7" id="KW-1133">Transmembrane helix</keyword>
<evidence type="ECO:0000256" key="7">
    <source>
        <dbReference type="RuleBase" id="RU363032"/>
    </source>
</evidence>
<dbReference type="InterPro" id="IPR035906">
    <property type="entry name" value="MetI-like_sf"/>
</dbReference>
<dbReference type="Pfam" id="PF00528">
    <property type="entry name" value="BPD_transp_1"/>
    <property type="match status" value="1"/>
</dbReference>
<feature type="transmembrane region" description="Helical" evidence="7">
    <location>
        <begin position="46"/>
        <end position="62"/>
    </location>
</feature>
<dbReference type="Proteomes" id="UP001499967">
    <property type="component" value="Unassembled WGS sequence"/>
</dbReference>
<comment type="caution">
    <text evidence="9">The sequence shown here is derived from an EMBL/GenBank/DDBJ whole genome shotgun (WGS) entry which is preliminary data.</text>
</comment>
<gene>
    <name evidence="9" type="primary">ntrB</name>
    <name evidence="9" type="ORF">GCM10009559_74870</name>
</gene>
<dbReference type="CDD" id="cd06261">
    <property type="entry name" value="TM_PBP2"/>
    <property type="match status" value="1"/>
</dbReference>
<feature type="transmembrane region" description="Helical" evidence="7">
    <location>
        <begin position="69"/>
        <end position="89"/>
    </location>
</feature>
<dbReference type="SUPFAM" id="SSF161098">
    <property type="entry name" value="MetI-like"/>
    <property type="match status" value="1"/>
</dbReference>
<dbReference type="PROSITE" id="PS50928">
    <property type="entry name" value="ABC_TM1"/>
    <property type="match status" value="1"/>
</dbReference>
<evidence type="ECO:0000256" key="3">
    <source>
        <dbReference type="ARBA" id="ARBA00022475"/>
    </source>
</evidence>
<evidence type="ECO:0000259" key="8">
    <source>
        <dbReference type="PROSITE" id="PS50928"/>
    </source>
</evidence>
<evidence type="ECO:0000256" key="2">
    <source>
        <dbReference type="ARBA" id="ARBA00022448"/>
    </source>
</evidence>
<keyword evidence="6 7" id="KW-0472">Membrane</keyword>
<keyword evidence="3" id="KW-1003">Cell membrane</keyword>
<dbReference type="Gene3D" id="1.10.3720.10">
    <property type="entry name" value="MetI-like"/>
    <property type="match status" value="1"/>
</dbReference>
<keyword evidence="4 7" id="KW-0812">Transmembrane</keyword>
<reference evidence="9 10" key="1">
    <citation type="journal article" date="2019" name="Int. J. Syst. Evol. Microbiol.">
        <title>The Global Catalogue of Microorganisms (GCM) 10K type strain sequencing project: providing services to taxonomists for standard genome sequencing and annotation.</title>
        <authorList>
            <consortium name="The Broad Institute Genomics Platform"/>
            <consortium name="The Broad Institute Genome Sequencing Center for Infectious Disease"/>
            <person name="Wu L."/>
            <person name="Ma J."/>
        </authorList>
    </citation>
    <scope>NUCLEOTIDE SEQUENCE [LARGE SCALE GENOMIC DNA]</scope>
    <source>
        <strain evidence="9 10">JCM 11117</strain>
    </source>
</reference>
<protein>
    <submittedName>
        <fullName evidence="9">Nitrate ABC transporter permease</fullName>
    </submittedName>
</protein>
<dbReference type="EMBL" id="BAAAHP010000296">
    <property type="protein sequence ID" value="GAA0906439.1"/>
    <property type="molecule type" value="Genomic_DNA"/>
</dbReference>
<evidence type="ECO:0000313" key="9">
    <source>
        <dbReference type="EMBL" id="GAA0906439.1"/>
    </source>
</evidence>
<evidence type="ECO:0000313" key="10">
    <source>
        <dbReference type="Proteomes" id="UP001499967"/>
    </source>
</evidence>
<evidence type="ECO:0000256" key="5">
    <source>
        <dbReference type="ARBA" id="ARBA00022989"/>
    </source>
</evidence>
<feature type="transmembrane region" description="Helical" evidence="7">
    <location>
        <begin position="128"/>
        <end position="147"/>
    </location>
</feature>
<evidence type="ECO:0000256" key="6">
    <source>
        <dbReference type="ARBA" id="ARBA00023136"/>
    </source>
</evidence>
<accession>A0ABN1NGB7</accession>
<feature type="domain" description="ABC transmembrane type-1" evidence="8">
    <location>
        <begin position="62"/>
        <end position="248"/>
    </location>
</feature>
<dbReference type="PANTHER" id="PTHR30151">
    <property type="entry name" value="ALKANE SULFONATE ABC TRANSPORTER-RELATED, MEMBRANE SUBUNIT"/>
    <property type="match status" value="1"/>
</dbReference>
<feature type="transmembrane region" description="Helical" evidence="7">
    <location>
        <begin position="101"/>
        <end position="121"/>
    </location>
</feature>
<evidence type="ECO:0000256" key="1">
    <source>
        <dbReference type="ARBA" id="ARBA00004651"/>
    </source>
</evidence>